<evidence type="ECO:0000313" key="6">
    <source>
        <dbReference type="Proteomes" id="UP000807716"/>
    </source>
</evidence>
<dbReference type="Pfam" id="PF13432">
    <property type="entry name" value="TPR_16"/>
    <property type="match status" value="2"/>
</dbReference>
<dbReference type="InterPro" id="IPR011990">
    <property type="entry name" value="TPR-like_helical_dom_sf"/>
</dbReference>
<feature type="repeat" description="TPR" evidence="3">
    <location>
        <begin position="163"/>
        <end position="196"/>
    </location>
</feature>
<evidence type="ECO:0000256" key="1">
    <source>
        <dbReference type="ARBA" id="ARBA00022737"/>
    </source>
</evidence>
<evidence type="ECO:0000256" key="3">
    <source>
        <dbReference type="PROSITE-ProRule" id="PRU00339"/>
    </source>
</evidence>
<dbReference type="Pfam" id="PF13174">
    <property type="entry name" value="TPR_6"/>
    <property type="match status" value="1"/>
</dbReference>
<dbReference type="SMART" id="SM00028">
    <property type="entry name" value="TPR"/>
    <property type="match status" value="11"/>
</dbReference>
<feature type="compositionally biased region" description="Basic and acidic residues" evidence="4">
    <location>
        <begin position="870"/>
        <end position="943"/>
    </location>
</feature>
<organism evidence="5 6">
    <name type="scientific">Actinomortierella ambigua</name>
    <dbReference type="NCBI Taxonomy" id="1343610"/>
    <lineage>
        <taxon>Eukaryota</taxon>
        <taxon>Fungi</taxon>
        <taxon>Fungi incertae sedis</taxon>
        <taxon>Mucoromycota</taxon>
        <taxon>Mortierellomycotina</taxon>
        <taxon>Mortierellomycetes</taxon>
        <taxon>Mortierellales</taxon>
        <taxon>Mortierellaceae</taxon>
        <taxon>Actinomortierella</taxon>
    </lineage>
</organism>
<feature type="compositionally biased region" description="Gly residues" evidence="4">
    <location>
        <begin position="956"/>
        <end position="976"/>
    </location>
</feature>
<accession>A0A9P6TYN3</accession>
<dbReference type="PROSITE" id="PS50005">
    <property type="entry name" value="TPR"/>
    <property type="match status" value="4"/>
</dbReference>
<dbReference type="Proteomes" id="UP000807716">
    <property type="component" value="Unassembled WGS sequence"/>
</dbReference>
<name>A0A9P6TYN3_9FUNG</name>
<feature type="repeat" description="TPR" evidence="3">
    <location>
        <begin position="129"/>
        <end position="162"/>
    </location>
</feature>
<proteinExistence type="predicted"/>
<gene>
    <name evidence="5" type="primary">CTR9</name>
    <name evidence="5" type="ORF">DFQ27_008212</name>
</gene>
<dbReference type="AlphaFoldDB" id="A0A9P6TYN3"/>
<keyword evidence="1" id="KW-0677">Repeat</keyword>
<feature type="compositionally biased region" description="Acidic residues" evidence="4">
    <location>
        <begin position="944"/>
        <end position="955"/>
    </location>
</feature>
<dbReference type="GO" id="GO:0016593">
    <property type="term" value="C:Cdc73/Paf1 complex"/>
    <property type="evidence" value="ECO:0007669"/>
    <property type="project" value="TreeGrafter"/>
</dbReference>
<keyword evidence="2 3" id="KW-0802">TPR repeat</keyword>
<feature type="compositionally biased region" description="Acidic residues" evidence="4">
    <location>
        <begin position="1047"/>
        <end position="1062"/>
    </location>
</feature>
<evidence type="ECO:0000313" key="5">
    <source>
        <dbReference type="EMBL" id="KAG0252248.1"/>
    </source>
</evidence>
<dbReference type="PANTHER" id="PTHR14027">
    <property type="entry name" value="RNA POLYMERASE-ASSOCIATED PROTEIN CTR9"/>
    <property type="match status" value="1"/>
</dbReference>
<reference evidence="5" key="1">
    <citation type="journal article" date="2020" name="Fungal Divers.">
        <title>Resolving the Mortierellaceae phylogeny through synthesis of multi-gene phylogenetics and phylogenomics.</title>
        <authorList>
            <person name="Vandepol N."/>
            <person name="Liber J."/>
            <person name="Desiro A."/>
            <person name="Na H."/>
            <person name="Kennedy M."/>
            <person name="Barry K."/>
            <person name="Grigoriev I.V."/>
            <person name="Miller A.N."/>
            <person name="O'Donnell K."/>
            <person name="Stajich J.E."/>
            <person name="Bonito G."/>
        </authorList>
    </citation>
    <scope>NUCLEOTIDE SEQUENCE</scope>
    <source>
        <strain evidence="5">BC1065</strain>
    </source>
</reference>
<comment type="caution">
    <text evidence="5">The sequence shown here is derived from an EMBL/GenBank/DDBJ whole genome shotgun (WGS) entry which is preliminary data.</text>
</comment>
<dbReference type="GO" id="GO:0000993">
    <property type="term" value="F:RNA polymerase II complex binding"/>
    <property type="evidence" value="ECO:0007669"/>
    <property type="project" value="TreeGrafter"/>
</dbReference>
<dbReference type="EMBL" id="JAAAJB010000680">
    <property type="protein sequence ID" value="KAG0252248.1"/>
    <property type="molecule type" value="Genomic_DNA"/>
</dbReference>
<keyword evidence="6" id="KW-1185">Reference proteome</keyword>
<dbReference type="GO" id="GO:0006355">
    <property type="term" value="P:regulation of DNA-templated transcription"/>
    <property type="evidence" value="ECO:0007669"/>
    <property type="project" value="InterPro"/>
</dbReference>
<dbReference type="InterPro" id="IPR019734">
    <property type="entry name" value="TPR_rpt"/>
</dbReference>
<dbReference type="SUPFAM" id="SSF48452">
    <property type="entry name" value="TPR-like"/>
    <property type="match status" value="3"/>
</dbReference>
<dbReference type="GO" id="GO:0006368">
    <property type="term" value="P:transcription elongation by RNA polymerase II"/>
    <property type="evidence" value="ECO:0007669"/>
    <property type="project" value="TreeGrafter"/>
</dbReference>
<feature type="compositionally biased region" description="Basic and acidic residues" evidence="4">
    <location>
        <begin position="1034"/>
        <end position="1046"/>
    </location>
</feature>
<evidence type="ECO:0000256" key="4">
    <source>
        <dbReference type="SAM" id="MobiDB-lite"/>
    </source>
</evidence>
<dbReference type="OrthoDB" id="343875at2759"/>
<feature type="region of interest" description="Disordered" evidence="4">
    <location>
        <begin position="870"/>
        <end position="1088"/>
    </location>
</feature>
<sequence length="1088" mass="121639">MNHHPSATLDIPLKGSDNVLALPRDEIPPLPELVGILRSEEVPLGIYVDAALEVTRQRRIDDAIKLLIEGLNAPYEPNPRPRLPLHNLLAALYTRKGYQPGISAQERTTYWTEAGKHLTSAEKINAKDETMWIGKGLLLLARGSLDDALRHFKQVLNGSPRCVPALMGIARIQYTREQYPQALTTYRMALRINPGSQPDPRIGMGLCFFKLGMYAAAAMAFERASELNPNSAMAHTLLAIMQFNKSRQTNLPDNKVLEVYQQGVDQLRKAYAADRRDPIVGLCMGRHFELIKNTEAAMAFATRASNQHGLKNLQAEGFYIMGKIHHQTERYADACACYGKAVHLNPDHLPAQFGLGQTLLFKSDIASAIVAFEKILAKEPKCVEAMAILGTIFGRSPGTKAKALEYFKTATNIIHERNTMAMQDPLLFTEMAQLLEQTDNVRATKAYMQALGICSEKAETVDYMPELLNNVAAMNHIDGRLDAAEGSYNKALDLCAAKIQQEEGGAGAGGDVDMATEATITTIRYNMARLYEERNQIEQAEQIYQGIAAKYHGYADAHLRLGVIAQGRGELEEAGKLYKEVFGMIDNKNVDAWTLMGMLQLKQNQIRNSRKTLERVVREINRHDVYALLALGNNQLTMAREEKENMAGKQEMYKKAFEFFDKVLKIDAMNAFAANGIAISLAIHGHQQEAKEMFSTLREAASHIPAVGLNLALVCAELGQYHEAVRLYQTTSKRSFNNQDENVLLSMAKAQYCEAKQDKDAVKMLQALSTAQKAYRLNPSDKTPLYDIALIQQSYAQIISDRAQNERTVADIQAAIRGLGVAKSMLKSLIAVPKEEHVYYERDIATQREKHGDSLLTILQRKLKDQQVFEEDRERAMEETRKKREAERLRREEEERKKLAAKEEDERKIAEARRQMDEGVKETQRELDEWNREREREKKKYMSDDDIISDNEGEGGEGGGGGGEGGEAGSGGGGGGGEDKERRSKGRRRRRKEDRESDGDEPDAKKPKRERKKEPKEGGAAAGAPKRKGKLRKRSEIDGTANREKDTDGEDAADETGGDDREDTGPKRSSHKVKSKEIIESEDEEDSD</sequence>
<dbReference type="SUPFAM" id="SSF81901">
    <property type="entry name" value="HCP-like"/>
    <property type="match status" value="1"/>
</dbReference>
<evidence type="ECO:0000256" key="2">
    <source>
        <dbReference type="ARBA" id="ARBA00022803"/>
    </source>
</evidence>
<protein>
    <submittedName>
        <fullName evidence="5">Protein required for normal CLN1 and CLN2 G1 cyclin expression</fullName>
    </submittedName>
</protein>
<dbReference type="Pfam" id="PF13181">
    <property type="entry name" value="TPR_8"/>
    <property type="match status" value="1"/>
</dbReference>
<feature type="repeat" description="TPR" evidence="3">
    <location>
        <begin position="198"/>
        <end position="231"/>
    </location>
</feature>
<dbReference type="PANTHER" id="PTHR14027:SF2">
    <property type="entry name" value="RNA POLYMERASE-ASSOCIATED PROTEIN CTR9 HOMOLOG"/>
    <property type="match status" value="1"/>
</dbReference>
<dbReference type="Gene3D" id="1.25.40.10">
    <property type="entry name" value="Tetratricopeptide repeat domain"/>
    <property type="match status" value="3"/>
</dbReference>
<feature type="compositionally biased region" description="Basic residues" evidence="4">
    <location>
        <begin position="983"/>
        <end position="992"/>
    </location>
</feature>
<dbReference type="InterPro" id="IPR031101">
    <property type="entry name" value="Ctr9"/>
</dbReference>
<feature type="repeat" description="TPR" evidence="3">
    <location>
        <begin position="315"/>
        <end position="348"/>
    </location>
</feature>